<dbReference type="Gene3D" id="3.40.30.10">
    <property type="entry name" value="Glutaredoxin"/>
    <property type="match status" value="1"/>
</dbReference>
<evidence type="ECO:0000259" key="3">
    <source>
        <dbReference type="PROSITE" id="PS51352"/>
    </source>
</evidence>
<name>A0ABW5LBX9_9FLAO</name>
<feature type="domain" description="Thioredoxin" evidence="3">
    <location>
        <begin position="61"/>
        <end position="226"/>
    </location>
</feature>
<dbReference type="Proteomes" id="UP001597319">
    <property type="component" value="Unassembled WGS sequence"/>
</dbReference>
<evidence type="ECO:0000256" key="1">
    <source>
        <dbReference type="ARBA" id="ARBA00010996"/>
    </source>
</evidence>
<dbReference type="CDD" id="cd02968">
    <property type="entry name" value="SCO"/>
    <property type="match status" value="1"/>
</dbReference>
<sequence length="230" mass="26983">MNWKKKWYNINRIVYLFFGLSVIISGCKNDKVKETSRVESLPYFNEATFTPHWLKPGSQEEREFHAIPDFTLVNQLGDTITNKIFDNKIYVTDFFFTTCPGICPKMTDNMSKLQKEFKDDATILLLSHSVTPEYDSVPILQKYAKEKEIIDNKWHLVTGDRKEIYDLGRNHYFVEEDLGVEKSEDDFLHTENFLLIDKNKHIRGIYNGLNRASIAQLIIDIKTLKSERNF</sequence>
<dbReference type="Pfam" id="PF02630">
    <property type="entry name" value="SCO1-SenC"/>
    <property type="match status" value="1"/>
</dbReference>
<proteinExistence type="inferred from homology"/>
<gene>
    <name evidence="4" type="ORF">ACFSR1_06840</name>
</gene>
<comment type="caution">
    <text evidence="4">The sequence shown here is derived from an EMBL/GenBank/DDBJ whole genome shotgun (WGS) entry which is preliminary data.</text>
</comment>
<accession>A0ABW5LBX9</accession>
<keyword evidence="5" id="KW-1185">Reference proteome</keyword>
<dbReference type="PROSITE" id="PS51352">
    <property type="entry name" value="THIOREDOXIN_2"/>
    <property type="match status" value="1"/>
</dbReference>
<comment type="similarity">
    <text evidence="1">Belongs to the SCO1/2 family.</text>
</comment>
<protein>
    <submittedName>
        <fullName evidence="4">SCO family protein</fullName>
    </submittedName>
</protein>
<dbReference type="PROSITE" id="PS51257">
    <property type="entry name" value="PROKAR_LIPOPROTEIN"/>
    <property type="match status" value="1"/>
</dbReference>
<reference evidence="5" key="1">
    <citation type="journal article" date="2019" name="Int. J. Syst. Evol. Microbiol.">
        <title>The Global Catalogue of Microorganisms (GCM) 10K type strain sequencing project: providing services to taxonomists for standard genome sequencing and annotation.</title>
        <authorList>
            <consortium name="The Broad Institute Genomics Platform"/>
            <consortium name="The Broad Institute Genome Sequencing Center for Infectious Disease"/>
            <person name="Wu L."/>
            <person name="Ma J."/>
        </authorList>
    </citation>
    <scope>NUCLEOTIDE SEQUENCE [LARGE SCALE GENOMIC DNA]</scope>
    <source>
        <strain evidence="5">KCTC 52274</strain>
    </source>
</reference>
<evidence type="ECO:0000256" key="2">
    <source>
        <dbReference type="ARBA" id="ARBA00023008"/>
    </source>
</evidence>
<dbReference type="InterPro" id="IPR036249">
    <property type="entry name" value="Thioredoxin-like_sf"/>
</dbReference>
<dbReference type="InterPro" id="IPR003782">
    <property type="entry name" value="SCO1/SenC"/>
</dbReference>
<evidence type="ECO:0000313" key="4">
    <source>
        <dbReference type="EMBL" id="MFD2562383.1"/>
    </source>
</evidence>
<organism evidence="4 5">
    <name type="scientific">Aquimarina rubra</name>
    <dbReference type="NCBI Taxonomy" id="1920033"/>
    <lineage>
        <taxon>Bacteria</taxon>
        <taxon>Pseudomonadati</taxon>
        <taxon>Bacteroidota</taxon>
        <taxon>Flavobacteriia</taxon>
        <taxon>Flavobacteriales</taxon>
        <taxon>Flavobacteriaceae</taxon>
        <taxon>Aquimarina</taxon>
    </lineage>
</organism>
<dbReference type="InterPro" id="IPR013766">
    <property type="entry name" value="Thioredoxin_domain"/>
</dbReference>
<dbReference type="RefSeq" id="WP_378290927.1">
    <property type="nucleotide sequence ID" value="NZ_JBHULE010000008.1"/>
</dbReference>
<dbReference type="PANTHER" id="PTHR12151:SF25">
    <property type="entry name" value="LINALOOL DEHYDRATASE_ISOMERASE DOMAIN-CONTAINING PROTEIN"/>
    <property type="match status" value="1"/>
</dbReference>
<evidence type="ECO:0000313" key="5">
    <source>
        <dbReference type="Proteomes" id="UP001597319"/>
    </source>
</evidence>
<dbReference type="SUPFAM" id="SSF52833">
    <property type="entry name" value="Thioredoxin-like"/>
    <property type="match status" value="1"/>
</dbReference>
<dbReference type="PANTHER" id="PTHR12151">
    <property type="entry name" value="ELECTRON TRANSPORT PROTIN SCO1/SENC FAMILY MEMBER"/>
    <property type="match status" value="1"/>
</dbReference>
<dbReference type="EMBL" id="JBHULE010000008">
    <property type="protein sequence ID" value="MFD2562383.1"/>
    <property type="molecule type" value="Genomic_DNA"/>
</dbReference>
<keyword evidence="2" id="KW-0186">Copper</keyword>